<dbReference type="EMBL" id="JBBHLL010000182">
    <property type="protein sequence ID" value="KAK7811041.1"/>
    <property type="molecule type" value="Genomic_DNA"/>
</dbReference>
<dbReference type="PANTHER" id="PTHR21580">
    <property type="entry name" value="SHIPPO-1-RELATED"/>
    <property type="match status" value="1"/>
</dbReference>
<organism evidence="2 3">
    <name type="scientific">Myodes glareolus</name>
    <name type="common">Bank vole</name>
    <name type="synonym">Clethrionomys glareolus</name>
    <dbReference type="NCBI Taxonomy" id="447135"/>
    <lineage>
        <taxon>Eukaryota</taxon>
        <taxon>Metazoa</taxon>
        <taxon>Chordata</taxon>
        <taxon>Craniata</taxon>
        <taxon>Vertebrata</taxon>
        <taxon>Euteleostomi</taxon>
        <taxon>Mammalia</taxon>
        <taxon>Eutheria</taxon>
        <taxon>Euarchontoglires</taxon>
        <taxon>Glires</taxon>
        <taxon>Rodentia</taxon>
        <taxon>Myomorpha</taxon>
        <taxon>Muroidea</taxon>
        <taxon>Cricetidae</taxon>
        <taxon>Arvicolinae</taxon>
        <taxon>Myodes</taxon>
    </lineage>
</organism>
<gene>
    <name evidence="2" type="ORF">U0070_010200</name>
</gene>
<dbReference type="Proteomes" id="UP001488838">
    <property type="component" value="Unassembled WGS sequence"/>
</dbReference>
<feature type="compositionally biased region" description="Polar residues" evidence="1">
    <location>
        <begin position="333"/>
        <end position="347"/>
    </location>
</feature>
<sequence>MWGLEEEGEFSEACEDMPALEKDYEEICVDSVEGEEIGKLKTDKAHLGIPGPGKYEIKSQFEKTQRITANVNETSSVFLSESERFASIKSSTPAPGTYNETRTAFKCSKKRSGQNSPFGQSAARFTEYYKAQEMPGPGSYDIPSNTVIVKVQNTCLKKPQKTAFGSSVPRTLISDQKEVSSGPAPCDYQMVGGILDELPNLINNDAAVLSRTERLPVVPDTVPTLPQSVPPFKIMPLLILKLSMRAHIYCFDTQKVEMMPAPGSYDVQKSYDMSQVKHNYMPPRSSVAKKKHSSFLSATPRCLGKIDDGPDRVLLCSPDALKITHSKPLLDRGNQQQTAAGFDSSASEARPTVALKQRHGPARALRVSAGDLCTLNEPAHVAMETRLSAQPVLRCRKGPPKTATLPEGRDT</sequence>
<reference evidence="2 3" key="1">
    <citation type="journal article" date="2023" name="bioRxiv">
        <title>Conserved and derived expression patterns and positive selection on dental genes reveal complex evolutionary context of ever-growing rodent molars.</title>
        <authorList>
            <person name="Calamari Z.T."/>
            <person name="Song A."/>
            <person name="Cohen E."/>
            <person name="Akter M."/>
            <person name="Roy R.D."/>
            <person name="Hallikas O."/>
            <person name="Christensen M.M."/>
            <person name="Li P."/>
            <person name="Marangoni P."/>
            <person name="Jernvall J."/>
            <person name="Klein O.D."/>
        </authorList>
    </citation>
    <scope>NUCLEOTIDE SEQUENCE [LARGE SCALE GENOMIC DNA]</scope>
    <source>
        <strain evidence="2">V071</strain>
    </source>
</reference>
<comment type="caution">
    <text evidence="2">The sequence shown here is derived from an EMBL/GenBank/DDBJ whole genome shotgun (WGS) entry which is preliminary data.</text>
</comment>
<keyword evidence="3" id="KW-1185">Reference proteome</keyword>
<proteinExistence type="predicted"/>
<dbReference type="InterPro" id="IPR023123">
    <property type="entry name" value="Tubulin_C"/>
</dbReference>
<dbReference type="Pfam" id="PF07004">
    <property type="entry name" value="SHIPPO-rpt"/>
    <property type="match status" value="4"/>
</dbReference>
<evidence type="ECO:0000313" key="3">
    <source>
        <dbReference type="Proteomes" id="UP001488838"/>
    </source>
</evidence>
<evidence type="ECO:0000256" key="1">
    <source>
        <dbReference type="SAM" id="MobiDB-lite"/>
    </source>
</evidence>
<protein>
    <submittedName>
        <fullName evidence="2">Uncharacterized protein</fullName>
    </submittedName>
</protein>
<dbReference type="InterPro" id="IPR010736">
    <property type="entry name" value="SHIPPO-rpt"/>
</dbReference>
<dbReference type="InterPro" id="IPR051291">
    <property type="entry name" value="CIMAP"/>
</dbReference>
<dbReference type="PANTHER" id="PTHR21580:SF60">
    <property type="entry name" value="SPERM-TAIL PG-RICH REPEAT-CONTAINING PROTEIN 2"/>
    <property type="match status" value="1"/>
</dbReference>
<dbReference type="Gene3D" id="1.10.287.600">
    <property type="entry name" value="Helix hairpin bin"/>
    <property type="match status" value="1"/>
</dbReference>
<accession>A0AAW0I9J5</accession>
<dbReference type="AlphaFoldDB" id="A0AAW0I9J5"/>
<feature type="region of interest" description="Disordered" evidence="1">
    <location>
        <begin position="328"/>
        <end position="350"/>
    </location>
</feature>
<name>A0AAW0I9J5_MYOGA</name>
<evidence type="ECO:0000313" key="2">
    <source>
        <dbReference type="EMBL" id="KAK7811041.1"/>
    </source>
</evidence>